<dbReference type="InterPro" id="IPR016197">
    <property type="entry name" value="Chromo-like_dom_sf"/>
</dbReference>
<reference evidence="1 2" key="1">
    <citation type="submission" date="2024-02" db="EMBL/GenBank/DDBJ databases">
        <title>High-quality chromosome-scale genome assembly of Pensacola bahiagrass (Paspalum notatum Flugge var. saurae).</title>
        <authorList>
            <person name="Vega J.M."/>
            <person name="Podio M."/>
            <person name="Orjuela J."/>
            <person name="Siena L.A."/>
            <person name="Pessino S.C."/>
            <person name="Combes M.C."/>
            <person name="Mariac C."/>
            <person name="Albertini E."/>
            <person name="Pupilli F."/>
            <person name="Ortiz J.P.A."/>
            <person name="Leblanc O."/>
        </authorList>
    </citation>
    <scope>NUCLEOTIDE SEQUENCE [LARGE SCALE GENOMIC DNA]</scope>
    <source>
        <strain evidence="1">R1</strain>
        <tissue evidence="1">Leaf</tissue>
    </source>
</reference>
<evidence type="ECO:0008006" key="3">
    <source>
        <dbReference type="Google" id="ProtNLM"/>
    </source>
</evidence>
<dbReference type="AlphaFoldDB" id="A0AAQ3XFE2"/>
<organism evidence="1 2">
    <name type="scientific">Paspalum notatum var. saurae</name>
    <dbReference type="NCBI Taxonomy" id="547442"/>
    <lineage>
        <taxon>Eukaryota</taxon>
        <taxon>Viridiplantae</taxon>
        <taxon>Streptophyta</taxon>
        <taxon>Embryophyta</taxon>
        <taxon>Tracheophyta</taxon>
        <taxon>Spermatophyta</taxon>
        <taxon>Magnoliopsida</taxon>
        <taxon>Liliopsida</taxon>
        <taxon>Poales</taxon>
        <taxon>Poaceae</taxon>
        <taxon>PACMAD clade</taxon>
        <taxon>Panicoideae</taxon>
        <taxon>Andropogonodae</taxon>
        <taxon>Paspaleae</taxon>
        <taxon>Paspalinae</taxon>
        <taxon>Paspalum</taxon>
    </lineage>
</organism>
<sequence length="178" mass="20600">MDVSHQHWSLTKLTSLTHTVDDLLQYRDEFLVKVQQRLRQAQEYSRRGYNMHRDMHFNVGDQVSLCILQPPGHVPGSPLERQARPSLCSKVQEHVGNIVYKLWLPTGARVHNVFHMGLLKPYHGAAPTRPPSLPSIHNGRHLPQPLKLLRTRLHHGTWHVLVHWACFEESEATWEALD</sequence>
<evidence type="ECO:0000313" key="2">
    <source>
        <dbReference type="Proteomes" id="UP001341281"/>
    </source>
</evidence>
<dbReference type="EMBL" id="CP144754">
    <property type="protein sequence ID" value="WVZ97746.1"/>
    <property type="molecule type" value="Genomic_DNA"/>
</dbReference>
<dbReference type="SUPFAM" id="SSF54160">
    <property type="entry name" value="Chromo domain-like"/>
    <property type="match status" value="1"/>
</dbReference>
<protein>
    <recommendedName>
        <fullName evidence="3">Chromo domain-containing protein</fullName>
    </recommendedName>
</protein>
<accession>A0AAQ3XFE2</accession>
<proteinExistence type="predicted"/>
<dbReference type="Proteomes" id="UP001341281">
    <property type="component" value="Chromosome 10"/>
</dbReference>
<name>A0AAQ3XFE2_PASNO</name>
<keyword evidence="2" id="KW-1185">Reference proteome</keyword>
<gene>
    <name evidence="1" type="ORF">U9M48_043260</name>
</gene>
<evidence type="ECO:0000313" key="1">
    <source>
        <dbReference type="EMBL" id="WVZ97746.1"/>
    </source>
</evidence>